<keyword evidence="12" id="KW-1185">Reference proteome</keyword>
<keyword evidence="4 7" id="KW-0808">Transferase</keyword>
<comment type="similarity">
    <text evidence="2 7">Belongs to the 2-oxoacid dehydrogenase family.</text>
</comment>
<dbReference type="PANTHER" id="PTHR43178">
    <property type="entry name" value="DIHYDROLIPOAMIDE ACETYLTRANSFERASE COMPONENT OF PYRUVATE DEHYDROGENASE COMPLEX"/>
    <property type="match status" value="1"/>
</dbReference>
<evidence type="ECO:0000256" key="1">
    <source>
        <dbReference type="ARBA" id="ARBA00001938"/>
    </source>
</evidence>
<dbReference type="Gene3D" id="2.40.50.100">
    <property type="match status" value="1"/>
</dbReference>
<dbReference type="AlphaFoldDB" id="A0A1A8TKI3"/>
<dbReference type="CDD" id="cd06849">
    <property type="entry name" value="lipoyl_domain"/>
    <property type="match status" value="1"/>
</dbReference>
<dbReference type="InterPro" id="IPR023213">
    <property type="entry name" value="CAT-like_dom_sf"/>
</dbReference>
<dbReference type="PROSITE" id="PS50968">
    <property type="entry name" value="BIOTINYL_LIPOYL"/>
    <property type="match status" value="1"/>
</dbReference>
<dbReference type="InterPro" id="IPR011053">
    <property type="entry name" value="Single_hybrid_motif"/>
</dbReference>
<reference evidence="11 12" key="1">
    <citation type="submission" date="2016-06" db="EMBL/GenBank/DDBJ databases">
        <authorList>
            <person name="Kjaerup R.B."/>
            <person name="Dalgaard T.S."/>
            <person name="Juul-Madsen H.R."/>
        </authorList>
    </citation>
    <scope>NUCLEOTIDE SEQUENCE [LARGE SCALE GENOMIC DNA]</scope>
    <source>
        <strain evidence="11 12">CECT 8886</strain>
    </source>
</reference>
<dbReference type="InterPro" id="IPR050743">
    <property type="entry name" value="2-oxoacid_DH_E2_comp"/>
</dbReference>
<dbReference type="SUPFAM" id="SSF51230">
    <property type="entry name" value="Single hybrid motif"/>
    <property type="match status" value="1"/>
</dbReference>
<dbReference type="SUPFAM" id="SSF52777">
    <property type="entry name" value="CoA-dependent acyltransferases"/>
    <property type="match status" value="1"/>
</dbReference>
<dbReference type="InterPro" id="IPR001078">
    <property type="entry name" value="2-oxoacid_DH_actylTfrase"/>
</dbReference>
<dbReference type="InterPro" id="IPR000089">
    <property type="entry name" value="Biotin_lipoyl"/>
</dbReference>
<gene>
    <name evidence="11" type="primary">sucB_2</name>
    <name evidence="11" type="ORF">MSP8886_02668</name>
</gene>
<dbReference type="GO" id="GO:0016407">
    <property type="term" value="F:acetyltransferase activity"/>
    <property type="evidence" value="ECO:0007669"/>
    <property type="project" value="TreeGrafter"/>
</dbReference>
<comment type="cofactor">
    <cofactor evidence="1 7">
        <name>(R)-lipoate</name>
        <dbReference type="ChEBI" id="CHEBI:83088"/>
    </cofactor>
</comment>
<keyword evidence="5 7" id="KW-0450">Lipoyl</keyword>
<evidence type="ECO:0000259" key="9">
    <source>
        <dbReference type="PROSITE" id="PS50968"/>
    </source>
</evidence>
<feature type="region of interest" description="Disordered" evidence="8">
    <location>
        <begin position="98"/>
        <end position="120"/>
    </location>
</feature>
<dbReference type="PROSITE" id="PS51826">
    <property type="entry name" value="PSBD"/>
    <property type="match status" value="1"/>
</dbReference>
<dbReference type="Pfam" id="PF00364">
    <property type="entry name" value="Biotin_lipoyl"/>
    <property type="match status" value="1"/>
</dbReference>
<dbReference type="RefSeq" id="WP_067017189.1">
    <property type="nucleotide sequence ID" value="NZ_FLOB01000006.1"/>
</dbReference>
<evidence type="ECO:0000313" key="11">
    <source>
        <dbReference type="EMBL" id="SBS33189.1"/>
    </source>
</evidence>
<feature type="domain" description="Lipoyl-binding" evidence="9">
    <location>
        <begin position="4"/>
        <end position="79"/>
    </location>
</feature>
<evidence type="ECO:0000256" key="6">
    <source>
        <dbReference type="ARBA" id="ARBA00023315"/>
    </source>
</evidence>
<dbReference type="EMBL" id="FLOB01000006">
    <property type="protein sequence ID" value="SBS33189.1"/>
    <property type="molecule type" value="Genomic_DNA"/>
</dbReference>
<dbReference type="GO" id="GO:0031405">
    <property type="term" value="F:lipoic acid binding"/>
    <property type="evidence" value="ECO:0007669"/>
    <property type="project" value="TreeGrafter"/>
</dbReference>
<protein>
    <recommendedName>
        <fullName evidence="7">Dihydrolipoamide acetyltransferase component of pyruvate dehydrogenase complex</fullName>
        <ecNumber evidence="7">2.3.1.-</ecNumber>
    </recommendedName>
</protein>
<dbReference type="Gene3D" id="4.10.320.10">
    <property type="entry name" value="E3-binding domain"/>
    <property type="match status" value="1"/>
</dbReference>
<feature type="domain" description="Peripheral subunit-binding (PSBD)" evidence="10">
    <location>
        <begin position="125"/>
        <end position="162"/>
    </location>
</feature>
<comment type="subunit">
    <text evidence="3">Forms a 24-polypeptide structural core with octahedral symmetry.</text>
</comment>
<dbReference type="InterPro" id="IPR003016">
    <property type="entry name" value="2-oxoA_DH_lipoyl-BS"/>
</dbReference>
<dbReference type="InterPro" id="IPR004167">
    <property type="entry name" value="PSBD"/>
</dbReference>
<proteinExistence type="inferred from homology"/>
<sequence length="417" mass="45111">MNESMMITLPVGALEGTAAVLSTWLVGEGDHVKKGDPILELETDKVSMEVCAENDGAIGKIVAKSGDNVDEKTILGYLNCGEQSAVDKAEVDKASLQVTNDTSLSEPEAVSDQWDAPKEGSKRHLIGPAVRKLLRKYDLNLSSIEGTGKGGRVTRDDILAFIDAQADSEQSQSDAPISSAKTEGLKSKLVPHTAMRKKIANHMVDSLLHTSPHVTSVFEMDMGAVIEHRKLCKMGFDEAGVKLTFTAYFVVAAAQAIQKVPSINSRFHEESLEVLEDINIGVGTALGDDGLVVPVIKQVQMKKLFEVATLLQQQTERARQGKLTPADMKEGTFTISNHGVSGSLLAAPIIINQPQVAILGIGKLEKRVVVEEVDGQDAMVIRPKCYVSLSIDHRALDAYQANAFLSHFVETIEQWGK</sequence>
<evidence type="ECO:0000256" key="2">
    <source>
        <dbReference type="ARBA" id="ARBA00007317"/>
    </source>
</evidence>
<evidence type="ECO:0000259" key="10">
    <source>
        <dbReference type="PROSITE" id="PS51826"/>
    </source>
</evidence>
<evidence type="ECO:0000313" key="12">
    <source>
        <dbReference type="Proteomes" id="UP000092544"/>
    </source>
</evidence>
<dbReference type="PANTHER" id="PTHR43178:SF5">
    <property type="entry name" value="LIPOAMIDE ACYLTRANSFERASE COMPONENT OF BRANCHED-CHAIN ALPHA-KETO ACID DEHYDROGENASE COMPLEX, MITOCHONDRIAL"/>
    <property type="match status" value="1"/>
</dbReference>
<accession>A0A1A8TKI3</accession>
<evidence type="ECO:0000256" key="3">
    <source>
        <dbReference type="ARBA" id="ARBA00011484"/>
    </source>
</evidence>
<dbReference type="GO" id="GO:0005737">
    <property type="term" value="C:cytoplasm"/>
    <property type="evidence" value="ECO:0007669"/>
    <property type="project" value="TreeGrafter"/>
</dbReference>
<evidence type="ECO:0000256" key="7">
    <source>
        <dbReference type="RuleBase" id="RU003423"/>
    </source>
</evidence>
<dbReference type="InterPro" id="IPR036625">
    <property type="entry name" value="E3-bd_dom_sf"/>
</dbReference>
<dbReference type="STRING" id="1792290.MSP8886_02668"/>
<evidence type="ECO:0000256" key="5">
    <source>
        <dbReference type="ARBA" id="ARBA00022823"/>
    </source>
</evidence>
<dbReference type="SUPFAM" id="SSF47005">
    <property type="entry name" value="Peripheral subunit-binding domain of 2-oxo acid dehydrogenase complex"/>
    <property type="match status" value="1"/>
</dbReference>
<dbReference type="EC" id="2.3.1.-" evidence="7"/>
<evidence type="ECO:0000256" key="8">
    <source>
        <dbReference type="SAM" id="MobiDB-lite"/>
    </source>
</evidence>
<evidence type="ECO:0000256" key="4">
    <source>
        <dbReference type="ARBA" id="ARBA00022679"/>
    </source>
</evidence>
<dbReference type="Gene3D" id="3.30.559.10">
    <property type="entry name" value="Chloramphenicol acetyltransferase-like domain"/>
    <property type="match status" value="1"/>
</dbReference>
<keyword evidence="6 7" id="KW-0012">Acyltransferase</keyword>
<dbReference type="PROSITE" id="PS00189">
    <property type="entry name" value="LIPOYL"/>
    <property type="match status" value="1"/>
</dbReference>
<dbReference type="Pfam" id="PF02817">
    <property type="entry name" value="E3_binding"/>
    <property type="match status" value="1"/>
</dbReference>
<name>A0A1A8TKI3_9GAMM</name>
<dbReference type="Pfam" id="PF00198">
    <property type="entry name" value="2-oxoacid_dh"/>
    <property type="match status" value="1"/>
</dbReference>
<dbReference type="OrthoDB" id="9805770at2"/>
<dbReference type="Proteomes" id="UP000092544">
    <property type="component" value="Unassembled WGS sequence"/>
</dbReference>
<organism evidence="11 12">
    <name type="scientific">Marinomonas spartinae</name>
    <dbReference type="NCBI Taxonomy" id="1792290"/>
    <lineage>
        <taxon>Bacteria</taxon>
        <taxon>Pseudomonadati</taxon>
        <taxon>Pseudomonadota</taxon>
        <taxon>Gammaproteobacteria</taxon>
        <taxon>Oceanospirillales</taxon>
        <taxon>Oceanospirillaceae</taxon>
        <taxon>Marinomonas</taxon>
    </lineage>
</organism>